<evidence type="ECO:0000313" key="2">
    <source>
        <dbReference type="Proteomes" id="UP001164929"/>
    </source>
</evidence>
<accession>A0AAD6M1Z0</accession>
<dbReference type="EMBL" id="JAQIZT010000013">
    <property type="protein sequence ID" value="KAJ6975962.1"/>
    <property type="molecule type" value="Genomic_DNA"/>
</dbReference>
<organism evidence="1 2">
    <name type="scientific">Populus alba x Populus x berolinensis</name>
    <dbReference type="NCBI Taxonomy" id="444605"/>
    <lineage>
        <taxon>Eukaryota</taxon>
        <taxon>Viridiplantae</taxon>
        <taxon>Streptophyta</taxon>
        <taxon>Embryophyta</taxon>
        <taxon>Tracheophyta</taxon>
        <taxon>Spermatophyta</taxon>
        <taxon>Magnoliopsida</taxon>
        <taxon>eudicotyledons</taxon>
        <taxon>Gunneridae</taxon>
        <taxon>Pentapetalae</taxon>
        <taxon>rosids</taxon>
        <taxon>fabids</taxon>
        <taxon>Malpighiales</taxon>
        <taxon>Salicaceae</taxon>
        <taxon>Saliceae</taxon>
        <taxon>Populus</taxon>
    </lineage>
</organism>
<reference evidence="1" key="1">
    <citation type="journal article" date="2023" name="Mol. Ecol. Resour.">
        <title>Chromosome-level genome assembly of a triploid poplar Populus alba 'Berolinensis'.</title>
        <authorList>
            <person name="Chen S."/>
            <person name="Yu Y."/>
            <person name="Wang X."/>
            <person name="Wang S."/>
            <person name="Zhang T."/>
            <person name="Zhou Y."/>
            <person name="He R."/>
            <person name="Meng N."/>
            <person name="Wang Y."/>
            <person name="Liu W."/>
            <person name="Liu Z."/>
            <person name="Liu J."/>
            <person name="Guo Q."/>
            <person name="Huang H."/>
            <person name="Sederoff R.R."/>
            <person name="Wang G."/>
            <person name="Qu G."/>
            <person name="Chen S."/>
        </authorList>
    </citation>
    <scope>NUCLEOTIDE SEQUENCE</scope>
    <source>
        <strain evidence="1">SC-2020</strain>
    </source>
</reference>
<keyword evidence="2" id="KW-1185">Reference proteome</keyword>
<dbReference type="AlphaFoldDB" id="A0AAD6M1Z0"/>
<name>A0AAD6M1Z0_9ROSI</name>
<evidence type="ECO:0000313" key="1">
    <source>
        <dbReference type="EMBL" id="KAJ6975962.1"/>
    </source>
</evidence>
<dbReference type="Proteomes" id="UP001164929">
    <property type="component" value="Chromosome 13"/>
</dbReference>
<protein>
    <submittedName>
        <fullName evidence="1">Uncharacterized protein</fullName>
    </submittedName>
</protein>
<gene>
    <name evidence="1" type="ORF">NC653_031709</name>
</gene>
<comment type="caution">
    <text evidence="1">The sequence shown here is derived from an EMBL/GenBank/DDBJ whole genome shotgun (WGS) entry which is preliminary data.</text>
</comment>
<sequence length="35" mass="4290">MILQRRKRKVKVFLSTDSFKQAMVRRHGRGWFNLV</sequence>
<proteinExistence type="predicted"/>